<evidence type="ECO:0000256" key="1">
    <source>
        <dbReference type="SAM" id="MobiDB-lite"/>
    </source>
</evidence>
<accession>A0A7S1JD15</accession>
<feature type="compositionally biased region" description="Pro residues" evidence="1">
    <location>
        <begin position="115"/>
        <end position="126"/>
    </location>
</feature>
<protein>
    <submittedName>
        <fullName evidence="2">Uncharacterized protein</fullName>
    </submittedName>
</protein>
<feature type="region of interest" description="Disordered" evidence="1">
    <location>
        <begin position="76"/>
        <end position="126"/>
    </location>
</feature>
<sequence>MTWKVAQGLALTNTSTGGANVAAAERDRDLPLKGGGGKGMLSVPNECKRVGSHFLLRCWFLRGRVLPVHLASSGSDNAVKINASNGGGEGGSPDLACGALGQPKPPPLVRTNPNLVPPPPRPQRGG</sequence>
<gene>
    <name evidence="2" type="ORF">EGYM00392_LOCUS51259</name>
</gene>
<proteinExistence type="predicted"/>
<dbReference type="AlphaFoldDB" id="A0A7S1JD15"/>
<dbReference type="EMBL" id="HBGA01139474">
    <property type="protein sequence ID" value="CAD9040093.1"/>
    <property type="molecule type" value="Transcribed_RNA"/>
</dbReference>
<feature type="region of interest" description="Disordered" evidence="1">
    <location>
        <begin position="17"/>
        <end position="42"/>
    </location>
</feature>
<organism evidence="2">
    <name type="scientific">Eutreptiella gymnastica</name>
    <dbReference type="NCBI Taxonomy" id="73025"/>
    <lineage>
        <taxon>Eukaryota</taxon>
        <taxon>Discoba</taxon>
        <taxon>Euglenozoa</taxon>
        <taxon>Euglenida</taxon>
        <taxon>Spirocuta</taxon>
        <taxon>Euglenophyceae</taxon>
        <taxon>Eutreptiales</taxon>
        <taxon>Eutreptiaceae</taxon>
        <taxon>Eutreptiella</taxon>
    </lineage>
</organism>
<name>A0A7S1JD15_9EUGL</name>
<reference evidence="2" key="1">
    <citation type="submission" date="2021-01" db="EMBL/GenBank/DDBJ databases">
        <authorList>
            <person name="Corre E."/>
            <person name="Pelletier E."/>
            <person name="Niang G."/>
            <person name="Scheremetjew M."/>
            <person name="Finn R."/>
            <person name="Kale V."/>
            <person name="Holt S."/>
            <person name="Cochrane G."/>
            <person name="Meng A."/>
            <person name="Brown T."/>
            <person name="Cohen L."/>
        </authorList>
    </citation>
    <scope>NUCLEOTIDE SEQUENCE</scope>
    <source>
        <strain evidence="2">NIES-381</strain>
    </source>
</reference>
<evidence type="ECO:0000313" key="2">
    <source>
        <dbReference type="EMBL" id="CAD9040093.1"/>
    </source>
</evidence>